<dbReference type="PROSITE" id="PS50887">
    <property type="entry name" value="GGDEF"/>
    <property type="match status" value="1"/>
</dbReference>
<dbReference type="SUPFAM" id="SSF55073">
    <property type="entry name" value="Nucleotide cyclase"/>
    <property type="match status" value="1"/>
</dbReference>
<dbReference type="AlphaFoldDB" id="A0A919JJY2"/>
<gene>
    <name evidence="5" type="ORF">Ani05nite_42440</name>
</gene>
<dbReference type="CDD" id="cd00130">
    <property type="entry name" value="PAS"/>
    <property type="match status" value="1"/>
</dbReference>
<dbReference type="PROSITE" id="PS50113">
    <property type="entry name" value="PAC"/>
    <property type="match status" value="1"/>
</dbReference>
<proteinExistence type="predicted"/>
<feature type="transmembrane region" description="Helical" evidence="1">
    <location>
        <begin position="73"/>
        <end position="93"/>
    </location>
</feature>
<sequence length="743" mass="78994">MRGWLPAGGGLRDEDWARRHRLLTLLLASSLLALTAFGALRHGPAADWLLTVLLVLPCIVGAVLLPARRLPSIAVAVGFTVACAGFVAVSGGLTEAHFGFFIAVAALALYRDWAPFGVFLLGTTLHHAVFGTIVSDLTYDHHSAMAHPWLWALLHGLAVLFAAAFQVVAWGLTEAEERRAEDHLAESRAQLSVAFDETPVPMAMLALDGRLLRTNSAYRSWLGLPAELPPGFAVTDLPLTPVDPADADVFASLADAPDAVTFTTAYRRHDDGSVMHVEVHSNGLRDRSGALQLIFVHCLDVTRQQEHEAALRRQVRQDALTGLLSRAAFEVDLVARLGADPGPVSVLYLDVDRFKTINDGSGHAVGDEVLRAVAGRVAGAVPAGALVARLGGDEFVVALPGPPEIALGVGRAILAALAEPLPVAGAQLPVAVSIGLATGHGPDQAEQTVLSADTAMYAAKRAGGNRLEVFSDDMRVAVRQRITAESRLRQALAGRREATLPVWFQPIVSPATGRIVGAEALVRMWTTEGELLAPGHFIAAAEETGLVVPLGEHVLAQALRHLGRWRHELGYVSVNVSPRQLAEPGFVPMLARVLAAGALDDPARLVLEITETALLADSGDLQDRLHAIKALGVRIALDDFGTGYSSLTWLQSVPADIVKLDRSFVAGLAHDPRKASIISAVLWLARSLGLSVVAEGVEDIADWDALRTADCPAIQGYYFSRPVTPGDFEAMLAERGAAALQTV</sequence>
<dbReference type="Gene3D" id="3.20.20.450">
    <property type="entry name" value="EAL domain"/>
    <property type="match status" value="1"/>
</dbReference>
<dbReference type="PANTHER" id="PTHR44757:SF2">
    <property type="entry name" value="BIOFILM ARCHITECTURE MAINTENANCE PROTEIN MBAA"/>
    <property type="match status" value="1"/>
</dbReference>
<dbReference type="InterPro" id="IPR035965">
    <property type="entry name" value="PAS-like_dom_sf"/>
</dbReference>
<dbReference type="SUPFAM" id="SSF55785">
    <property type="entry name" value="PYP-like sensor domain (PAS domain)"/>
    <property type="match status" value="1"/>
</dbReference>
<dbReference type="RefSeq" id="WP_203770661.1">
    <property type="nucleotide sequence ID" value="NZ_BAAAYJ010000017.1"/>
</dbReference>
<dbReference type="CDD" id="cd01948">
    <property type="entry name" value="EAL"/>
    <property type="match status" value="1"/>
</dbReference>
<dbReference type="SMART" id="SM00052">
    <property type="entry name" value="EAL"/>
    <property type="match status" value="1"/>
</dbReference>
<dbReference type="SMART" id="SM00267">
    <property type="entry name" value="GGDEF"/>
    <property type="match status" value="1"/>
</dbReference>
<dbReference type="NCBIfam" id="TIGR00229">
    <property type="entry name" value="sensory_box"/>
    <property type="match status" value="1"/>
</dbReference>
<feature type="transmembrane region" description="Helical" evidence="1">
    <location>
        <begin position="149"/>
        <end position="172"/>
    </location>
</feature>
<dbReference type="Gene3D" id="3.30.70.270">
    <property type="match status" value="1"/>
</dbReference>
<feature type="domain" description="PAC" evidence="2">
    <location>
        <begin position="260"/>
        <end position="313"/>
    </location>
</feature>
<organism evidence="5 6">
    <name type="scientific">Actinoplanes nipponensis</name>
    <dbReference type="NCBI Taxonomy" id="135950"/>
    <lineage>
        <taxon>Bacteria</taxon>
        <taxon>Bacillati</taxon>
        <taxon>Actinomycetota</taxon>
        <taxon>Actinomycetes</taxon>
        <taxon>Micromonosporales</taxon>
        <taxon>Micromonosporaceae</taxon>
        <taxon>Actinoplanes</taxon>
    </lineage>
</organism>
<dbReference type="CDD" id="cd01949">
    <property type="entry name" value="GGDEF"/>
    <property type="match status" value="1"/>
</dbReference>
<dbReference type="InterPro" id="IPR000014">
    <property type="entry name" value="PAS"/>
</dbReference>
<dbReference type="Pfam" id="PF00990">
    <property type="entry name" value="GGDEF"/>
    <property type="match status" value="1"/>
</dbReference>
<dbReference type="PROSITE" id="PS50883">
    <property type="entry name" value="EAL"/>
    <property type="match status" value="1"/>
</dbReference>
<comment type="caution">
    <text evidence="5">The sequence shown here is derived from an EMBL/GenBank/DDBJ whole genome shotgun (WGS) entry which is preliminary data.</text>
</comment>
<evidence type="ECO:0000256" key="1">
    <source>
        <dbReference type="SAM" id="Phobius"/>
    </source>
</evidence>
<dbReference type="InterPro" id="IPR029787">
    <property type="entry name" value="Nucleotide_cyclase"/>
</dbReference>
<dbReference type="InterPro" id="IPR000160">
    <property type="entry name" value="GGDEF_dom"/>
</dbReference>
<dbReference type="NCBIfam" id="TIGR00254">
    <property type="entry name" value="GGDEF"/>
    <property type="match status" value="1"/>
</dbReference>
<keyword evidence="1" id="KW-1133">Transmembrane helix</keyword>
<keyword evidence="1" id="KW-0472">Membrane</keyword>
<dbReference type="Proteomes" id="UP000647172">
    <property type="component" value="Unassembled WGS sequence"/>
</dbReference>
<dbReference type="Pfam" id="PF00563">
    <property type="entry name" value="EAL"/>
    <property type="match status" value="1"/>
</dbReference>
<dbReference type="Pfam" id="PF08448">
    <property type="entry name" value="PAS_4"/>
    <property type="match status" value="1"/>
</dbReference>
<dbReference type="PANTHER" id="PTHR44757">
    <property type="entry name" value="DIGUANYLATE CYCLASE DGCP"/>
    <property type="match status" value="1"/>
</dbReference>
<feature type="transmembrane region" description="Helical" evidence="1">
    <location>
        <begin position="48"/>
        <end position="66"/>
    </location>
</feature>
<dbReference type="EMBL" id="BOMQ01000052">
    <property type="protein sequence ID" value="GIE50710.1"/>
    <property type="molecule type" value="Genomic_DNA"/>
</dbReference>
<accession>A0A919JJY2</accession>
<dbReference type="Gene3D" id="3.30.450.20">
    <property type="entry name" value="PAS domain"/>
    <property type="match status" value="1"/>
</dbReference>
<evidence type="ECO:0000259" key="4">
    <source>
        <dbReference type="PROSITE" id="PS50887"/>
    </source>
</evidence>
<keyword evidence="6" id="KW-1185">Reference proteome</keyword>
<dbReference type="InterPro" id="IPR001633">
    <property type="entry name" value="EAL_dom"/>
</dbReference>
<dbReference type="InterPro" id="IPR043128">
    <property type="entry name" value="Rev_trsase/Diguanyl_cyclase"/>
</dbReference>
<feature type="domain" description="GGDEF" evidence="4">
    <location>
        <begin position="342"/>
        <end position="472"/>
    </location>
</feature>
<dbReference type="InterPro" id="IPR000700">
    <property type="entry name" value="PAS-assoc_C"/>
</dbReference>
<dbReference type="InterPro" id="IPR052155">
    <property type="entry name" value="Biofilm_reg_signaling"/>
</dbReference>
<reference evidence="5" key="1">
    <citation type="submission" date="2021-01" db="EMBL/GenBank/DDBJ databases">
        <title>Whole genome shotgun sequence of Actinoplanes nipponensis NBRC 14063.</title>
        <authorList>
            <person name="Komaki H."/>
            <person name="Tamura T."/>
        </authorList>
    </citation>
    <scope>NUCLEOTIDE SEQUENCE</scope>
    <source>
        <strain evidence="5">NBRC 14063</strain>
    </source>
</reference>
<evidence type="ECO:0000259" key="3">
    <source>
        <dbReference type="PROSITE" id="PS50883"/>
    </source>
</evidence>
<feature type="transmembrane region" description="Helical" evidence="1">
    <location>
        <begin position="113"/>
        <end position="137"/>
    </location>
</feature>
<protein>
    <submittedName>
        <fullName evidence="5">Bifunctional diguanylate cyclase/phosphodiesterase</fullName>
    </submittedName>
</protein>
<dbReference type="InterPro" id="IPR013656">
    <property type="entry name" value="PAS_4"/>
</dbReference>
<name>A0A919JJY2_9ACTN</name>
<evidence type="ECO:0000313" key="6">
    <source>
        <dbReference type="Proteomes" id="UP000647172"/>
    </source>
</evidence>
<dbReference type="SUPFAM" id="SSF141868">
    <property type="entry name" value="EAL domain-like"/>
    <property type="match status" value="1"/>
</dbReference>
<evidence type="ECO:0000259" key="2">
    <source>
        <dbReference type="PROSITE" id="PS50113"/>
    </source>
</evidence>
<feature type="domain" description="EAL" evidence="3">
    <location>
        <begin position="481"/>
        <end position="736"/>
    </location>
</feature>
<dbReference type="InterPro" id="IPR035919">
    <property type="entry name" value="EAL_sf"/>
</dbReference>
<evidence type="ECO:0000313" key="5">
    <source>
        <dbReference type="EMBL" id="GIE50710.1"/>
    </source>
</evidence>
<keyword evidence="1" id="KW-0812">Transmembrane</keyword>